<dbReference type="PANTHER" id="PTHR30255">
    <property type="entry name" value="SINGLE-STRANDED-DNA-SPECIFIC EXONUCLEASE RECJ"/>
    <property type="match status" value="1"/>
</dbReference>
<dbReference type="InterPro" id="IPR001667">
    <property type="entry name" value="DDH_dom"/>
</dbReference>
<feature type="domain" description="DDH" evidence="6">
    <location>
        <begin position="81"/>
        <end position="197"/>
    </location>
</feature>
<dbReference type="PANTHER" id="PTHR30255:SF2">
    <property type="entry name" value="SINGLE-STRANDED-DNA-SPECIFIC EXONUCLEASE RECJ"/>
    <property type="match status" value="1"/>
</dbReference>
<feature type="domain" description="RecJ OB" evidence="8">
    <location>
        <begin position="466"/>
        <end position="572"/>
    </location>
</feature>
<evidence type="ECO:0000313" key="9">
    <source>
        <dbReference type="EMBL" id="OGM20311.1"/>
    </source>
</evidence>
<name>A0A1F7XZ44_9BACT</name>
<comment type="caution">
    <text evidence="9">The sequence shown here is derived from an EMBL/GenBank/DDBJ whole genome shotgun (WGS) entry which is preliminary data.</text>
</comment>
<dbReference type="Gene3D" id="3.90.1640.30">
    <property type="match status" value="1"/>
</dbReference>
<dbReference type="GO" id="GO:0003676">
    <property type="term" value="F:nucleic acid binding"/>
    <property type="evidence" value="ECO:0007669"/>
    <property type="project" value="InterPro"/>
</dbReference>
<dbReference type="EMBL" id="MGGE01000044">
    <property type="protein sequence ID" value="OGM20311.1"/>
    <property type="molecule type" value="Genomic_DNA"/>
</dbReference>
<evidence type="ECO:0000256" key="1">
    <source>
        <dbReference type="ARBA" id="ARBA00005915"/>
    </source>
</evidence>
<dbReference type="Gene3D" id="2.40.50.460">
    <property type="match status" value="1"/>
</dbReference>
<organism evidence="9 10">
    <name type="scientific">Candidatus Woesebacteria bacterium RIFCSPHIGHO2_01_FULL_38_9</name>
    <dbReference type="NCBI Taxonomy" id="1802492"/>
    <lineage>
        <taxon>Bacteria</taxon>
        <taxon>Candidatus Woeseibacteriota</taxon>
    </lineage>
</organism>
<proteinExistence type="inferred from homology"/>
<evidence type="ECO:0000259" key="8">
    <source>
        <dbReference type="Pfam" id="PF17768"/>
    </source>
</evidence>
<dbReference type="SUPFAM" id="SSF64182">
    <property type="entry name" value="DHH phosphoesterases"/>
    <property type="match status" value="1"/>
</dbReference>
<evidence type="ECO:0000256" key="3">
    <source>
        <dbReference type="ARBA" id="ARBA00022722"/>
    </source>
</evidence>
<comment type="similarity">
    <text evidence="1">Belongs to the RecJ family.</text>
</comment>
<dbReference type="GO" id="GO:0006310">
    <property type="term" value="P:DNA recombination"/>
    <property type="evidence" value="ECO:0007669"/>
    <property type="project" value="InterPro"/>
</dbReference>
<evidence type="ECO:0000256" key="5">
    <source>
        <dbReference type="ARBA" id="ARBA00022839"/>
    </source>
</evidence>
<evidence type="ECO:0000259" key="7">
    <source>
        <dbReference type="Pfam" id="PF02272"/>
    </source>
</evidence>
<dbReference type="InterPro" id="IPR003156">
    <property type="entry name" value="DHHA1_dom"/>
</dbReference>
<evidence type="ECO:0000256" key="4">
    <source>
        <dbReference type="ARBA" id="ARBA00022801"/>
    </source>
</evidence>
<dbReference type="NCBIfam" id="TIGR00644">
    <property type="entry name" value="recJ"/>
    <property type="match status" value="1"/>
</dbReference>
<dbReference type="GO" id="GO:0006281">
    <property type="term" value="P:DNA repair"/>
    <property type="evidence" value="ECO:0007669"/>
    <property type="project" value="InterPro"/>
</dbReference>
<gene>
    <name evidence="9" type="ORF">A2714_04670</name>
</gene>
<dbReference type="GO" id="GO:0008409">
    <property type="term" value="F:5'-3' exonuclease activity"/>
    <property type="evidence" value="ECO:0007669"/>
    <property type="project" value="InterPro"/>
</dbReference>
<dbReference type="InterPro" id="IPR041122">
    <property type="entry name" value="RecJ_OB"/>
</dbReference>
<dbReference type="Pfam" id="PF17768">
    <property type="entry name" value="RecJ_OB"/>
    <property type="match status" value="1"/>
</dbReference>
<feature type="domain" description="DHHA1" evidence="7">
    <location>
        <begin position="363"/>
        <end position="450"/>
    </location>
</feature>
<evidence type="ECO:0000256" key="2">
    <source>
        <dbReference type="ARBA" id="ARBA00019841"/>
    </source>
</evidence>
<keyword evidence="5 9" id="KW-0269">Exonuclease</keyword>
<dbReference type="InterPro" id="IPR004610">
    <property type="entry name" value="RecJ"/>
</dbReference>
<dbReference type="Pfam" id="PF01368">
    <property type="entry name" value="DHH"/>
    <property type="match status" value="1"/>
</dbReference>
<keyword evidence="3" id="KW-0540">Nuclease</keyword>
<evidence type="ECO:0000313" key="10">
    <source>
        <dbReference type="Proteomes" id="UP000178419"/>
    </source>
</evidence>
<dbReference type="Pfam" id="PF02272">
    <property type="entry name" value="DHHA1"/>
    <property type="match status" value="1"/>
</dbReference>
<dbReference type="Proteomes" id="UP000178419">
    <property type="component" value="Unassembled WGS sequence"/>
</dbReference>
<dbReference type="AlphaFoldDB" id="A0A1F7XZ44"/>
<dbReference type="InterPro" id="IPR051673">
    <property type="entry name" value="SSDNA_exonuclease_RecJ"/>
</dbReference>
<keyword evidence="4" id="KW-0378">Hydrolase</keyword>
<reference evidence="9 10" key="1">
    <citation type="journal article" date="2016" name="Nat. Commun.">
        <title>Thousands of microbial genomes shed light on interconnected biogeochemical processes in an aquifer system.</title>
        <authorList>
            <person name="Anantharaman K."/>
            <person name="Brown C.T."/>
            <person name="Hug L.A."/>
            <person name="Sharon I."/>
            <person name="Castelle C.J."/>
            <person name="Probst A.J."/>
            <person name="Thomas B.C."/>
            <person name="Singh A."/>
            <person name="Wilkins M.J."/>
            <person name="Karaoz U."/>
            <person name="Brodie E.L."/>
            <person name="Williams K.H."/>
            <person name="Hubbard S.S."/>
            <person name="Banfield J.F."/>
        </authorList>
    </citation>
    <scope>NUCLEOTIDE SEQUENCE [LARGE SCALE GENOMIC DNA]</scope>
</reference>
<evidence type="ECO:0000259" key="6">
    <source>
        <dbReference type="Pfam" id="PF01368"/>
    </source>
</evidence>
<accession>A0A1F7XZ44</accession>
<protein>
    <recommendedName>
        <fullName evidence="2">Single-stranded-DNA-specific exonuclease RecJ</fullName>
    </recommendedName>
</protein>
<dbReference type="InterPro" id="IPR038763">
    <property type="entry name" value="DHH_sf"/>
</dbReference>
<sequence>MKNNSLKWEVLHKSPVTSHKSPEIIDILLENRGLNTKKQKDEFFNPTDPKKIELKELGISDKSLKKAIKRIKKAIDKDEHMIIYGDYDADGVCATAILWECLYSLTKNVQPYIPDRFTEGYGMNADTISKLKSENSKLRLIVTVDNGIVANEAIDCANELGIDVIVADHHLEGKKLPKAHSIIHTTKICGSAIAWIFSREINKKLITSHTLGLSSGRRQSPVTNLELAAIGTIADQMPLLGPNRSFAKHGLEALNKTKRPGLIALFEEAALIESQTRLRQKASARQVGTYEVNFVIAPRINAMGRMEHAIDSLRLLCTTNKPRANELARHLAKTNRERQRIVDEIVLHARNAALKIKWRGAIILVHESYHEGVIGLAASKLVEEFYRPSIVISKGSEFSKASARSISGINIIELINKVGIIEGGGGHPMAAGFTIKTEKIEKFIRKFDKATKPYFTEDVLHKKLKIDSEIDFEAINLDLWEVLKKFEPTGIGNPRPCFATKQVNVASARVVGGDGKHLKLNLEKQGVTFEAIGFGIGNLYVNLSSTKPIDVAYTVDENIWNGNKKLQLKIKDMKLPTTLRSGYPFGLSTQGRRLLPSLRRERNPSRRRQSLWRRSTEAKVLRSIRRVRLGGISRRGIKV</sequence>